<sequence length="90" mass="10496">MRLPKSELLHFGGELKDYLGFWSQFQRIHTDQDSAPEDKFQYLLQCMMQGSRAREVIESFPPTSENYENAIAALKDRFGREEGTKFMTVT</sequence>
<reference evidence="1" key="1">
    <citation type="submission" date="2020-08" db="EMBL/GenBank/DDBJ databases">
        <title>Multicomponent nature underlies the extraordinary mechanical properties of spider dragline silk.</title>
        <authorList>
            <person name="Kono N."/>
            <person name="Nakamura H."/>
            <person name="Mori M."/>
            <person name="Yoshida Y."/>
            <person name="Ohtoshi R."/>
            <person name="Malay A.D."/>
            <person name="Moran D.A.P."/>
            <person name="Tomita M."/>
            <person name="Numata K."/>
            <person name="Arakawa K."/>
        </authorList>
    </citation>
    <scope>NUCLEOTIDE SEQUENCE</scope>
</reference>
<dbReference type="EMBL" id="BMAU01021258">
    <property type="protein sequence ID" value="GFY06303.1"/>
    <property type="molecule type" value="Genomic_DNA"/>
</dbReference>
<accession>A0A8X6SG18</accession>
<organism evidence="1 2">
    <name type="scientific">Trichonephila clavipes</name>
    <name type="common">Golden silk orbweaver</name>
    <name type="synonym">Nephila clavipes</name>
    <dbReference type="NCBI Taxonomy" id="2585209"/>
    <lineage>
        <taxon>Eukaryota</taxon>
        <taxon>Metazoa</taxon>
        <taxon>Ecdysozoa</taxon>
        <taxon>Arthropoda</taxon>
        <taxon>Chelicerata</taxon>
        <taxon>Arachnida</taxon>
        <taxon>Araneae</taxon>
        <taxon>Araneomorphae</taxon>
        <taxon>Entelegynae</taxon>
        <taxon>Araneoidea</taxon>
        <taxon>Nephilidae</taxon>
        <taxon>Trichonephila</taxon>
    </lineage>
</organism>
<dbReference type="AlphaFoldDB" id="A0A8X6SG18"/>
<dbReference type="Pfam" id="PF03564">
    <property type="entry name" value="DUF1759"/>
    <property type="match status" value="1"/>
</dbReference>
<name>A0A8X6SG18_TRICX</name>
<keyword evidence="2" id="KW-1185">Reference proteome</keyword>
<gene>
    <name evidence="1" type="primary">M514_23574</name>
    <name evidence="1" type="ORF">TNCV_2680951</name>
</gene>
<evidence type="ECO:0000313" key="2">
    <source>
        <dbReference type="Proteomes" id="UP000887159"/>
    </source>
</evidence>
<evidence type="ECO:0000313" key="1">
    <source>
        <dbReference type="EMBL" id="GFY06303.1"/>
    </source>
</evidence>
<dbReference type="Proteomes" id="UP000887159">
    <property type="component" value="Unassembled WGS sequence"/>
</dbReference>
<comment type="caution">
    <text evidence="1">The sequence shown here is derived from an EMBL/GenBank/DDBJ whole genome shotgun (WGS) entry which is preliminary data.</text>
</comment>
<proteinExistence type="predicted"/>
<protein>
    <submittedName>
        <fullName evidence="1">Uncharacterized protein</fullName>
    </submittedName>
</protein>
<dbReference type="InterPro" id="IPR005312">
    <property type="entry name" value="DUF1759"/>
</dbReference>